<dbReference type="InterPro" id="IPR004096">
    <property type="entry name" value="V4R"/>
</dbReference>
<dbReference type="InterPro" id="IPR024096">
    <property type="entry name" value="NO_sig/Golgi_transp_ligand-bd"/>
</dbReference>
<reference evidence="2" key="1">
    <citation type="journal article" date="2021" name="Environ. Microbiol.">
        <title>Genomic characterization of three novel Desulfobacterota classes expand the metabolic and phylogenetic diversity of the phylum.</title>
        <authorList>
            <person name="Murphy C.L."/>
            <person name="Biggerstaff J."/>
            <person name="Eichhorn A."/>
            <person name="Ewing E."/>
            <person name="Shahan R."/>
            <person name="Soriano D."/>
            <person name="Stewart S."/>
            <person name="VanMol K."/>
            <person name="Walker R."/>
            <person name="Walters P."/>
            <person name="Elshahed M.S."/>
            <person name="Youssef N.H."/>
        </authorList>
    </citation>
    <scope>NUCLEOTIDE SEQUENCE</scope>
    <source>
        <strain evidence="2">Zod_Metabat.24</strain>
    </source>
</reference>
<feature type="domain" description="4-vinyl reductase 4VR" evidence="1">
    <location>
        <begin position="122"/>
        <end position="184"/>
    </location>
</feature>
<gene>
    <name evidence="2" type="ORF">JW984_13220</name>
</gene>
<evidence type="ECO:0000259" key="1">
    <source>
        <dbReference type="SMART" id="SM00989"/>
    </source>
</evidence>
<organism evidence="2 3">
    <name type="scientific">Candidatus Zymogenus saltonus</name>
    <dbReference type="NCBI Taxonomy" id="2844893"/>
    <lineage>
        <taxon>Bacteria</taxon>
        <taxon>Deltaproteobacteria</taxon>
        <taxon>Candidatus Zymogenia</taxon>
        <taxon>Candidatus Zymogeniales</taxon>
        <taxon>Candidatus Zymogenaceae</taxon>
        <taxon>Candidatus Zymogenus</taxon>
    </lineage>
</organism>
<evidence type="ECO:0000313" key="2">
    <source>
        <dbReference type="EMBL" id="MBN1574151.1"/>
    </source>
</evidence>
<dbReference type="Gene3D" id="3.30.1380.20">
    <property type="entry name" value="Trafficking protein particle complex subunit 3"/>
    <property type="match status" value="1"/>
</dbReference>
<name>A0A9D8KIA3_9DELT</name>
<dbReference type="EMBL" id="JAFGIX010000068">
    <property type="protein sequence ID" value="MBN1574151.1"/>
    <property type="molecule type" value="Genomic_DNA"/>
</dbReference>
<dbReference type="Proteomes" id="UP000809273">
    <property type="component" value="Unassembled WGS sequence"/>
</dbReference>
<dbReference type="SMART" id="SM00989">
    <property type="entry name" value="V4R"/>
    <property type="match status" value="1"/>
</dbReference>
<accession>A0A9D8KIA3</accession>
<sequence>MAIRAVIDGIHEIVGDNGARILFRNIGFTQLYEEPPDYSWEPCLTVPEQAKIYNELPHLLGLNGAIGIWRRIGYTNLKYAVEIGHILDAFNDLEEKEKFRRAMDIFCAASGKGKVVERDDGLVDFDCPDCLLCKEYKTDRVICSVYEGTTQYCLDWAFGRGVYTIREITCKAMGADTCYFKVEKR</sequence>
<protein>
    <recommendedName>
        <fullName evidence="1">4-vinyl reductase 4VR domain-containing protein</fullName>
    </recommendedName>
</protein>
<dbReference type="SUPFAM" id="SSF111126">
    <property type="entry name" value="Ligand-binding domain in the NO signalling and Golgi transport"/>
    <property type="match status" value="1"/>
</dbReference>
<reference evidence="2" key="2">
    <citation type="submission" date="2021-01" db="EMBL/GenBank/DDBJ databases">
        <authorList>
            <person name="Hahn C.R."/>
            <person name="Youssef N.H."/>
            <person name="Elshahed M."/>
        </authorList>
    </citation>
    <scope>NUCLEOTIDE SEQUENCE</scope>
    <source>
        <strain evidence="2">Zod_Metabat.24</strain>
    </source>
</reference>
<comment type="caution">
    <text evidence="2">The sequence shown here is derived from an EMBL/GenBank/DDBJ whole genome shotgun (WGS) entry which is preliminary data.</text>
</comment>
<proteinExistence type="predicted"/>
<dbReference type="AlphaFoldDB" id="A0A9D8KIA3"/>
<evidence type="ECO:0000313" key="3">
    <source>
        <dbReference type="Proteomes" id="UP000809273"/>
    </source>
</evidence>